<feature type="compositionally biased region" description="Polar residues" evidence="3">
    <location>
        <begin position="533"/>
        <end position="550"/>
    </location>
</feature>
<protein>
    <recommendedName>
        <fullName evidence="7">Protein CHUP1, chloroplastic</fullName>
    </recommendedName>
</protein>
<keyword evidence="4" id="KW-0812">Transmembrane</keyword>
<keyword evidence="1 2" id="KW-0175">Coiled coil</keyword>
<name>A0AAN8YQZ5_9MAGN</name>
<evidence type="ECO:0000313" key="5">
    <source>
        <dbReference type="EMBL" id="KAK6911984.1"/>
    </source>
</evidence>
<dbReference type="GO" id="GO:0072699">
    <property type="term" value="P:protein localization to cortical microtubule cytoskeleton"/>
    <property type="evidence" value="ECO:0007669"/>
    <property type="project" value="TreeGrafter"/>
</dbReference>
<feature type="compositionally biased region" description="Basic and acidic residues" evidence="3">
    <location>
        <begin position="53"/>
        <end position="62"/>
    </location>
</feature>
<dbReference type="PANTHER" id="PTHR31342">
    <property type="entry name" value="PROTEIN CHUP1, CHLOROPLASTIC"/>
    <property type="match status" value="1"/>
</dbReference>
<feature type="region of interest" description="Disordered" evidence="3">
    <location>
        <begin position="37"/>
        <end position="64"/>
    </location>
</feature>
<evidence type="ECO:0000256" key="1">
    <source>
        <dbReference type="ARBA" id="ARBA00023054"/>
    </source>
</evidence>
<comment type="caution">
    <text evidence="5">The sequence shown here is derived from an EMBL/GenBank/DDBJ whole genome shotgun (WGS) entry which is preliminary data.</text>
</comment>
<feature type="compositionally biased region" description="Polar residues" evidence="3">
    <location>
        <begin position="514"/>
        <end position="524"/>
    </location>
</feature>
<keyword evidence="4" id="KW-0472">Membrane</keyword>
<organism evidence="5 6">
    <name type="scientific">Dillenia turbinata</name>
    <dbReference type="NCBI Taxonomy" id="194707"/>
    <lineage>
        <taxon>Eukaryota</taxon>
        <taxon>Viridiplantae</taxon>
        <taxon>Streptophyta</taxon>
        <taxon>Embryophyta</taxon>
        <taxon>Tracheophyta</taxon>
        <taxon>Spermatophyta</taxon>
        <taxon>Magnoliopsida</taxon>
        <taxon>eudicotyledons</taxon>
        <taxon>Gunneridae</taxon>
        <taxon>Pentapetalae</taxon>
        <taxon>Dilleniales</taxon>
        <taxon>Dilleniaceae</taxon>
        <taxon>Dillenia</taxon>
    </lineage>
</organism>
<proteinExistence type="predicted"/>
<gene>
    <name evidence="5" type="ORF">RJ641_024077</name>
</gene>
<accession>A0AAN8YQZ5</accession>
<feature type="compositionally biased region" description="Basic and acidic residues" evidence="3">
    <location>
        <begin position="490"/>
        <end position="508"/>
    </location>
</feature>
<keyword evidence="4" id="KW-1133">Transmembrane helix</keyword>
<dbReference type="PANTHER" id="PTHR31342:SF4">
    <property type="entry name" value="ACTIN BINDING PROTEIN FAMILY"/>
    <property type="match status" value="1"/>
</dbReference>
<sequence length="635" mass="71920">MKEQKDIRPLLLKFGVAVALSFAGFLYSRLRINRIKPSNSSSSSSGKELNTGGRERVSDDVHASPTKSIRCNLSSIASDRYEEGCIPKARIDNATGSPSPSSAFTGERDGFLLPEFNELIMEFDLAENTGILPRKEVETPKSDSNTTKALWSAEMEILKKEIENLTNKIRYHQERERDLQVQLLQFRGLKEQEAAVMELQNRLRINNVEAKLFTLKIESLQADKQRLEAQVADHAKVTMELEAAKGKIKLLKKKLRSDAEQNKEQILILKQRVAKLLDEEHKSIRSNSDVQQKLQRLMELETEAELLKKSNRRLQIENSELSRRLESAQILANSTLEDPEAEELKRTNDRLREENENLTKEIERLQTDRCADVEELVYLRWINACLRYELRNFQPPTGKTVARDLSKTLSPESEQKAKELILEYAKTEGLVEEKNVNFMDFDSDRWSSSQASYVTDSGEYEDTLHDNSSANKSLTSSKSKFLSKLRRLIRGKDGHHQSHDSSTDKNAEEMGGNPSESPWFSSGVSPLADSGTDGPSNRLSNIPQSSPRSSDVQRVRDFKMENVKEFAHARRNSDCGTSYGYKRVILGGESASESPLENQDPDAIRRTELGKYAGALMDSRGNTPKAHRKSVSYIF</sequence>
<keyword evidence="6" id="KW-1185">Reference proteome</keyword>
<dbReference type="EMBL" id="JBAMMX010000028">
    <property type="protein sequence ID" value="KAK6911984.1"/>
    <property type="molecule type" value="Genomic_DNA"/>
</dbReference>
<reference evidence="5 6" key="1">
    <citation type="submission" date="2023-12" db="EMBL/GenBank/DDBJ databases">
        <title>A high-quality genome assembly for Dillenia turbinata (Dilleniales).</title>
        <authorList>
            <person name="Chanderbali A."/>
        </authorList>
    </citation>
    <scope>NUCLEOTIDE SEQUENCE [LARGE SCALE GENOMIC DNA]</scope>
    <source>
        <strain evidence="5">LSX21</strain>
        <tissue evidence="5">Leaf</tissue>
    </source>
</reference>
<feature type="coiled-coil region" evidence="2">
    <location>
        <begin position="148"/>
        <end position="368"/>
    </location>
</feature>
<evidence type="ECO:0008006" key="7">
    <source>
        <dbReference type="Google" id="ProtNLM"/>
    </source>
</evidence>
<evidence type="ECO:0000313" key="6">
    <source>
        <dbReference type="Proteomes" id="UP001370490"/>
    </source>
</evidence>
<feature type="transmembrane region" description="Helical" evidence="4">
    <location>
        <begin position="12"/>
        <end position="30"/>
    </location>
</feature>
<evidence type="ECO:0000256" key="2">
    <source>
        <dbReference type="SAM" id="Coils"/>
    </source>
</evidence>
<dbReference type="InterPro" id="IPR040265">
    <property type="entry name" value="CHUP1/IPGA1-like"/>
</dbReference>
<dbReference type="Proteomes" id="UP001370490">
    <property type="component" value="Unassembled WGS sequence"/>
</dbReference>
<dbReference type="AlphaFoldDB" id="A0AAN8YQZ5"/>
<evidence type="ECO:0000256" key="3">
    <source>
        <dbReference type="SAM" id="MobiDB-lite"/>
    </source>
</evidence>
<evidence type="ECO:0000256" key="4">
    <source>
        <dbReference type="SAM" id="Phobius"/>
    </source>
</evidence>
<feature type="region of interest" description="Disordered" evidence="3">
    <location>
        <begin position="490"/>
        <end position="553"/>
    </location>
</feature>
<dbReference type="GO" id="GO:0055028">
    <property type="term" value="C:cortical microtubule"/>
    <property type="evidence" value="ECO:0007669"/>
    <property type="project" value="TreeGrafter"/>
</dbReference>